<evidence type="ECO:0000313" key="2">
    <source>
        <dbReference type="Proteomes" id="UP000549765"/>
    </source>
</evidence>
<protein>
    <submittedName>
        <fullName evidence="1">Uncharacterized protein</fullName>
    </submittedName>
</protein>
<comment type="caution">
    <text evidence="1">The sequence shown here is derived from an EMBL/GenBank/DDBJ whole genome shotgun (WGS) entry which is preliminary data.</text>
</comment>
<keyword evidence="2" id="KW-1185">Reference proteome</keyword>
<name>A0A7X6N1X2_9LACO</name>
<proteinExistence type="predicted"/>
<gene>
    <name evidence="1" type="ORF">HF964_02800</name>
</gene>
<dbReference type="RefSeq" id="WP_168721523.1">
    <property type="nucleotide sequence ID" value="NZ_JAAXPN010000001.1"/>
</dbReference>
<dbReference type="EMBL" id="JAAXPN010000001">
    <property type="protein sequence ID" value="NKZ23739.1"/>
    <property type="molecule type" value="Genomic_DNA"/>
</dbReference>
<organism evidence="1 2">
    <name type="scientific">Periweissella fabalis</name>
    <dbReference type="NCBI Taxonomy" id="1070421"/>
    <lineage>
        <taxon>Bacteria</taxon>
        <taxon>Bacillati</taxon>
        <taxon>Bacillota</taxon>
        <taxon>Bacilli</taxon>
        <taxon>Lactobacillales</taxon>
        <taxon>Lactobacillaceae</taxon>
        <taxon>Periweissella</taxon>
    </lineage>
</organism>
<sequence>MNQQLLDKQEYLLATQHQQRSRNNDRKQQLEQAKGRNTIKESFPYQIHDAISKQEILVKLIPTNDKQEAIVLSTDLNGLITSEKIALESSEAPTNDILHLFVFMAIHEPSTPMLYRDSFSSILILMAKHDIREKLPNNFFNKLNVKHMVSHRLKDFIQKFNSK</sequence>
<dbReference type="Proteomes" id="UP000549765">
    <property type="component" value="Unassembled WGS sequence"/>
</dbReference>
<evidence type="ECO:0000313" key="1">
    <source>
        <dbReference type="EMBL" id="NKZ23739.1"/>
    </source>
</evidence>
<dbReference type="AlphaFoldDB" id="A0A7X6N1X2"/>
<reference evidence="1 2" key="1">
    <citation type="submission" date="2020-04" db="EMBL/GenBank/DDBJ databases">
        <title>MicrobeNet Type strains.</title>
        <authorList>
            <person name="Nicholson A.C."/>
        </authorList>
    </citation>
    <scope>NUCLEOTIDE SEQUENCE [LARGE SCALE GENOMIC DNA]</scope>
    <source>
        <strain evidence="1 2">CCUG 61472</strain>
    </source>
</reference>
<accession>A0A7X6N1X2</accession>